<protein>
    <recommendedName>
        <fullName evidence="4">Peptidase M14 domain-containing protein</fullName>
    </recommendedName>
</protein>
<keyword evidence="6" id="KW-1185">Reference proteome</keyword>
<evidence type="ECO:0000256" key="2">
    <source>
        <dbReference type="PROSITE-ProRule" id="PRU01379"/>
    </source>
</evidence>
<evidence type="ECO:0000256" key="3">
    <source>
        <dbReference type="SAM" id="MobiDB-lite"/>
    </source>
</evidence>
<dbReference type="GO" id="GO:0016788">
    <property type="term" value="F:hydrolase activity, acting on ester bonds"/>
    <property type="evidence" value="ECO:0007669"/>
    <property type="project" value="InterPro"/>
</dbReference>
<name>A0A9W7AX27_9STRA</name>
<dbReference type="EMBL" id="BRXY01000199">
    <property type="protein sequence ID" value="GMH76613.1"/>
    <property type="molecule type" value="Genomic_DNA"/>
</dbReference>
<dbReference type="GO" id="GO:0004181">
    <property type="term" value="F:metallocarboxypeptidase activity"/>
    <property type="evidence" value="ECO:0007669"/>
    <property type="project" value="InterPro"/>
</dbReference>
<dbReference type="OrthoDB" id="407729at2759"/>
<sequence length="338" mass="37488">MSAMIPDQIRTSQARDDWKPLRKNPSMPAEKYRIGEIGFPWGEAEKAQWLAQTTTKRSYLQEVVAKLEGLDAQKLEVRQYGALQHDPARFPLFAAFSKNWDESKPCVLVTGGVHGYETSGVQGAILFLQTTAPKYCDYFNIVVLPCISPWGYERVERWNKSCQDPNRSFGADPATHTEESAAAIAFLRSLGMERGKWLLHVDQHETTNTDETEFMPARAALQGSVYKKCEIPDGFYLVCDTENNDVHFNTAVIESVKKVTHICPGDVNGTIIEEPLTQEGVICVPADKLGLCGGVTGAKHATTTEVYPDSSRVTDEQCNRAQVAVVEGALNFILEKGQ</sequence>
<evidence type="ECO:0000313" key="6">
    <source>
        <dbReference type="Proteomes" id="UP001165085"/>
    </source>
</evidence>
<dbReference type="GO" id="GO:0008270">
    <property type="term" value="F:zinc ion binding"/>
    <property type="evidence" value="ECO:0007669"/>
    <property type="project" value="InterPro"/>
</dbReference>
<organism evidence="5 6">
    <name type="scientific">Triparma strigata</name>
    <dbReference type="NCBI Taxonomy" id="1606541"/>
    <lineage>
        <taxon>Eukaryota</taxon>
        <taxon>Sar</taxon>
        <taxon>Stramenopiles</taxon>
        <taxon>Ochrophyta</taxon>
        <taxon>Bolidophyceae</taxon>
        <taxon>Parmales</taxon>
        <taxon>Triparmaceae</taxon>
        <taxon>Triparma</taxon>
    </lineage>
</organism>
<comment type="similarity">
    <text evidence="1 2">Belongs to the peptidase M14 family.</text>
</comment>
<evidence type="ECO:0000313" key="5">
    <source>
        <dbReference type="EMBL" id="GMH76613.1"/>
    </source>
</evidence>
<dbReference type="Proteomes" id="UP001165085">
    <property type="component" value="Unassembled WGS sequence"/>
</dbReference>
<dbReference type="InterPro" id="IPR000834">
    <property type="entry name" value="Peptidase_M14"/>
</dbReference>
<dbReference type="CDD" id="cd06231">
    <property type="entry name" value="M14_REP34-like"/>
    <property type="match status" value="1"/>
</dbReference>
<evidence type="ECO:0000259" key="4">
    <source>
        <dbReference type="PROSITE" id="PS52035"/>
    </source>
</evidence>
<reference evidence="6" key="1">
    <citation type="journal article" date="2023" name="Commun. Biol.">
        <title>Genome analysis of Parmales, the sister group of diatoms, reveals the evolutionary specialization of diatoms from phago-mixotrophs to photoautotrophs.</title>
        <authorList>
            <person name="Ban H."/>
            <person name="Sato S."/>
            <person name="Yoshikawa S."/>
            <person name="Yamada K."/>
            <person name="Nakamura Y."/>
            <person name="Ichinomiya M."/>
            <person name="Sato N."/>
            <person name="Blanc-Mathieu R."/>
            <person name="Endo H."/>
            <person name="Kuwata A."/>
            <person name="Ogata H."/>
        </authorList>
    </citation>
    <scope>NUCLEOTIDE SEQUENCE [LARGE SCALE GENOMIC DNA]</scope>
    <source>
        <strain evidence="6">NIES 3701</strain>
    </source>
</reference>
<comment type="caution">
    <text evidence="2">Lacks conserved residue(s) required for the propagation of feature annotation.</text>
</comment>
<accession>A0A9W7AX27</accession>
<comment type="caution">
    <text evidence="5">The sequence shown here is derived from an EMBL/GenBank/DDBJ whole genome shotgun (WGS) entry which is preliminary data.</text>
</comment>
<dbReference type="SUPFAM" id="SSF53187">
    <property type="entry name" value="Zn-dependent exopeptidases"/>
    <property type="match status" value="1"/>
</dbReference>
<dbReference type="GO" id="GO:0006508">
    <property type="term" value="P:proteolysis"/>
    <property type="evidence" value="ECO:0007669"/>
    <property type="project" value="InterPro"/>
</dbReference>
<feature type="domain" description="Peptidase M14" evidence="4">
    <location>
        <begin position="55"/>
        <end position="338"/>
    </location>
</feature>
<dbReference type="AlphaFoldDB" id="A0A9W7AX27"/>
<proteinExistence type="inferred from homology"/>
<gene>
    <name evidence="5" type="ORF">TrST_g335</name>
</gene>
<evidence type="ECO:0000256" key="1">
    <source>
        <dbReference type="ARBA" id="ARBA00005988"/>
    </source>
</evidence>
<dbReference type="Gene3D" id="3.40.630.10">
    <property type="entry name" value="Zn peptidases"/>
    <property type="match status" value="1"/>
</dbReference>
<feature type="region of interest" description="Disordered" evidence="3">
    <location>
        <begin position="1"/>
        <end position="25"/>
    </location>
</feature>
<dbReference type="PROSITE" id="PS52035">
    <property type="entry name" value="PEPTIDASE_M14"/>
    <property type="match status" value="1"/>
</dbReference>